<dbReference type="GO" id="GO:0016020">
    <property type="term" value="C:membrane"/>
    <property type="evidence" value="ECO:0007669"/>
    <property type="project" value="UniProtKB-SubCell"/>
</dbReference>
<dbReference type="InterPro" id="IPR049326">
    <property type="entry name" value="Rhodopsin_dom_fungi"/>
</dbReference>
<evidence type="ECO:0000256" key="1">
    <source>
        <dbReference type="ARBA" id="ARBA00004141"/>
    </source>
</evidence>
<gene>
    <name evidence="8" type="ORF">QBC42DRAFT_276131</name>
</gene>
<dbReference type="EMBL" id="MU865059">
    <property type="protein sequence ID" value="KAK4458705.1"/>
    <property type="molecule type" value="Genomic_DNA"/>
</dbReference>
<keyword evidence="2 6" id="KW-0812">Transmembrane</keyword>
<keyword evidence="9" id="KW-1185">Reference proteome</keyword>
<protein>
    <recommendedName>
        <fullName evidence="7">Rhodopsin domain-containing protein</fullName>
    </recommendedName>
</protein>
<comment type="similarity">
    <text evidence="5">Belongs to the SAT4 family.</text>
</comment>
<evidence type="ECO:0000259" key="7">
    <source>
        <dbReference type="Pfam" id="PF20684"/>
    </source>
</evidence>
<proteinExistence type="inferred from homology"/>
<feature type="transmembrane region" description="Helical" evidence="6">
    <location>
        <begin position="130"/>
        <end position="152"/>
    </location>
</feature>
<reference evidence="8" key="2">
    <citation type="submission" date="2023-06" db="EMBL/GenBank/DDBJ databases">
        <authorList>
            <consortium name="Lawrence Berkeley National Laboratory"/>
            <person name="Mondo S.J."/>
            <person name="Hensen N."/>
            <person name="Bonometti L."/>
            <person name="Westerberg I."/>
            <person name="Brannstrom I.O."/>
            <person name="Guillou S."/>
            <person name="Cros-Aarteil S."/>
            <person name="Calhoun S."/>
            <person name="Haridas S."/>
            <person name="Kuo A."/>
            <person name="Pangilinan J."/>
            <person name="Riley R."/>
            <person name="Labutti K."/>
            <person name="Andreopoulos B."/>
            <person name="Lipzen A."/>
            <person name="Chen C."/>
            <person name="Yanf M."/>
            <person name="Daum C."/>
            <person name="Ng V."/>
            <person name="Clum A."/>
            <person name="Steindorff A."/>
            <person name="Ohm R."/>
            <person name="Martin F."/>
            <person name="Silar P."/>
            <person name="Natvig D."/>
            <person name="Lalanne C."/>
            <person name="Gautier V."/>
            <person name="Ament-Velasquez S.L."/>
            <person name="Kruys A."/>
            <person name="Hutchinson M.I."/>
            <person name="Powell A.J."/>
            <person name="Barry K."/>
            <person name="Miller A.N."/>
            <person name="Grigoriev I.V."/>
            <person name="Debuchy R."/>
            <person name="Gladieux P."/>
            <person name="Thoren M.H."/>
            <person name="Johannesson H."/>
        </authorList>
    </citation>
    <scope>NUCLEOTIDE SEQUENCE</scope>
    <source>
        <strain evidence="8">PSN324</strain>
    </source>
</reference>
<feature type="transmembrane region" description="Helical" evidence="6">
    <location>
        <begin position="212"/>
        <end position="233"/>
    </location>
</feature>
<comment type="caution">
    <text evidence="8">The sequence shown here is derived from an EMBL/GenBank/DDBJ whole genome shotgun (WGS) entry which is preliminary data.</text>
</comment>
<evidence type="ECO:0000256" key="3">
    <source>
        <dbReference type="ARBA" id="ARBA00022989"/>
    </source>
</evidence>
<sequence>MRNLTETACGTTPKVNSTPLPILTTLLVLATLSVAMRFSNKYTMSGRFWWDDGFLALAWVGCVAYTAVILETTDHGLGADMWSIPFDDINHLFAGLYASQLVYIATRLLVRHSIILFYLRIFSVGNLRPIIIIGTMVVNTVISVTIAFLLAFQCRPINFFWTRWDKHPGGTCLAPPPILWGNTVFTMVLDLWVLLMPLPYVARLQLSVKRRIGISFMLAVGVTIVVFSLLKFFEIRKMETSENPTELIARVTVWTALEICVGVICACLPGMRMFVGYFLHRWGWTGSSSTLHSHHVSFRTPSGSGQKTKASRSSQANIRITTMIHTQQNEGPPSESYLPLHAIELGHTHGTVRSHAWA</sequence>
<evidence type="ECO:0000256" key="4">
    <source>
        <dbReference type="ARBA" id="ARBA00023136"/>
    </source>
</evidence>
<feature type="transmembrane region" description="Helical" evidence="6">
    <location>
        <begin position="253"/>
        <end position="279"/>
    </location>
</feature>
<name>A0AAV9HFY9_9PEZI</name>
<evidence type="ECO:0000256" key="6">
    <source>
        <dbReference type="SAM" id="Phobius"/>
    </source>
</evidence>
<dbReference type="Proteomes" id="UP001321749">
    <property type="component" value="Unassembled WGS sequence"/>
</dbReference>
<dbReference type="Pfam" id="PF20684">
    <property type="entry name" value="Fung_rhodopsin"/>
    <property type="match status" value="1"/>
</dbReference>
<evidence type="ECO:0000256" key="2">
    <source>
        <dbReference type="ARBA" id="ARBA00022692"/>
    </source>
</evidence>
<organism evidence="8 9">
    <name type="scientific">Cladorrhinum samala</name>
    <dbReference type="NCBI Taxonomy" id="585594"/>
    <lineage>
        <taxon>Eukaryota</taxon>
        <taxon>Fungi</taxon>
        <taxon>Dikarya</taxon>
        <taxon>Ascomycota</taxon>
        <taxon>Pezizomycotina</taxon>
        <taxon>Sordariomycetes</taxon>
        <taxon>Sordariomycetidae</taxon>
        <taxon>Sordariales</taxon>
        <taxon>Podosporaceae</taxon>
        <taxon>Cladorrhinum</taxon>
    </lineage>
</organism>
<feature type="domain" description="Rhodopsin" evidence="7">
    <location>
        <begin position="36"/>
        <end position="274"/>
    </location>
</feature>
<keyword evidence="3 6" id="KW-1133">Transmembrane helix</keyword>
<keyword evidence="4 6" id="KW-0472">Membrane</keyword>
<dbReference type="InterPro" id="IPR052337">
    <property type="entry name" value="SAT4-like"/>
</dbReference>
<dbReference type="PANTHER" id="PTHR33048:SF143">
    <property type="entry name" value="EXTRACELLULAR MEMBRANE PROTEIN CFEM DOMAIN-CONTAINING PROTEIN-RELATED"/>
    <property type="match status" value="1"/>
</dbReference>
<dbReference type="AlphaFoldDB" id="A0AAV9HFY9"/>
<evidence type="ECO:0000256" key="5">
    <source>
        <dbReference type="ARBA" id="ARBA00038359"/>
    </source>
</evidence>
<feature type="transmembrane region" description="Helical" evidence="6">
    <location>
        <begin position="48"/>
        <end position="69"/>
    </location>
</feature>
<evidence type="ECO:0000313" key="9">
    <source>
        <dbReference type="Proteomes" id="UP001321749"/>
    </source>
</evidence>
<feature type="transmembrane region" description="Helical" evidence="6">
    <location>
        <begin position="89"/>
        <end position="110"/>
    </location>
</feature>
<feature type="transmembrane region" description="Helical" evidence="6">
    <location>
        <begin position="20"/>
        <end position="36"/>
    </location>
</feature>
<evidence type="ECO:0000313" key="8">
    <source>
        <dbReference type="EMBL" id="KAK4458705.1"/>
    </source>
</evidence>
<reference evidence="8" key="1">
    <citation type="journal article" date="2023" name="Mol. Phylogenet. Evol.">
        <title>Genome-scale phylogeny and comparative genomics of the fungal order Sordariales.</title>
        <authorList>
            <person name="Hensen N."/>
            <person name="Bonometti L."/>
            <person name="Westerberg I."/>
            <person name="Brannstrom I.O."/>
            <person name="Guillou S."/>
            <person name="Cros-Aarteil S."/>
            <person name="Calhoun S."/>
            <person name="Haridas S."/>
            <person name="Kuo A."/>
            <person name="Mondo S."/>
            <person name="Pangilinan J."/>
            <person name="Riley R."/>
            <person name="LaButti K."/>
            <person name="Andreopoulos B."/>
            <person name="Lipzen A."/>
            <person name="Chen C."/>
            <person name="Yan M."/>
            <person name="Daum C."/>
            <person name="Ng V."/>
            <person name="Clum A."/>
            <person name="Steindorff A."/>
            <person name="Ohm R.A."/>
            <person name="Martin F."/>
            <person name="Silar P."/>
            <person name="Natvig D.O."/>
            <person name="Lalanne C."/>
            <person name="Gautier V."/>
            <person name="Ament-Velasquez S.L."/>
            <person name="Kruys A."/>
            <person name="Hutchinson M.I."/>
            <person name="Powell A.J."/>
            <person name="Barry K."/>
            <person name="Miller A.N."/>
            <person name="Grigoriev I.V."/>
            <person name="Debuchy R."/>
            <person name="Gladieux P."/>
            <person name="Hiltunen Thoren M."/>
            <person name="Johannesson H."/>
        </authorList>
    </citation>
    <scope>NUCLEOTIDE SEQUENCE</scope>
    <source>
        <strain evidence="8">PSN324</strain>
    </source>
</reference>
<accession>A0AAV9HFY9</accession>
<comment type="subcellular location">
    <subcellularLocation>
        <location evidence="1">Membrane</location>
        <topology evidence="1">Multi-pass membrane protein</topology>
    </subcellularLocation>
</comment>
<dbReference type="PANTHER" id="PTHR33048">
    <property type="entry name" value="PTH11-LIKE INTEGRAL MEMBRANE PROTEIN (AFU_ORTHOLOGUE AFUA_5G11245)"/>
    <property type="match status" value="1"/>
</dbReference>
<feature type="transmembrane region" description="Helical" evidence="6">
    <location>
        <begin position="178"/>
        <end position="200"/>
    </location>
</feature>